<dbReference type="SUPFAM" id="SSF52058">
    <property type="entry name" value="L domain-like"/>
    <property type="match status" value="1"/>
</dbReference>
<dbReference type="GO" id="GO:0005737">
    <property type="term" value="C:cytoplasm"/>
    <property type="evidence" value="ECO:0007669"/>
    <property type="project" value="TreeGrafter"/>
</dbReference>
<dbReference type="AlphaFoldDB" id="A0A9D3UHR5"/>
<evidence type="ECO:0000256" key="2">
    <source>
        <dbReference type="ARBA" id="ARBA00022737"/>
    </source>
</evidence>
<sequence length="474" mass="53986">MAESNYMMCRNNITIYIFFTQSLVNLREIDVAGCNDLRKIPSLLGAINLEILECTGCTSLVELPCLNHLASLIKLGLSGCNNLKTFPEVPKHFSILELDRTKIEEVPDSVEHLVGLTMLCLRNSKVNIVSSNISKLESLRALDLSHCPIVKFPEIPRSLKTLSLSGTQIEEATLSLDSLNNLQELKMSYSSIQKLQCNIILFGSREIPTVDVSSPILMSKSIYSVEMEHCKSLKLLSELPPYIQYLDAHGCTSLENVSFTDKNSYQLDPLDYNVNWFYMLFCNCFSLNQDSIDNIEANAMLKIGYLAEKQRLTWENPYRRYELSCCLPGNKISANKFQYQRRSSSLVLKIAPNESSRSRFLVFSICLVADLKGCNHHRYLKVICKYQLTTASGDGYEKFTSEWMFFIQDDTEWKYMGDHVLVLFSGDMVKKDKDYEVASFEFYIFNMEGEDTKVEKCGVHVSYVDEEPTTTPST</sequence>
<name>A0A9D3UHR5_9ROSI</name>
<dbReference type="PANTHER" id="PTHR48051:SF1">
    <property type="entry name" value="RAS SUPPRESSOR PROTEIN 1"/>
    <property type="match status" value="1"/>
</dbReference>
<dbReference type="PANTHER" id="PTHR48051">
    <property type="match status" value="1"/>
</dbReference>
<reference evidence="3 4" key="1">
    <citation type="journal article" date="2021" name="Plant Biotechnol. J.">
        <title>Multi-omics assisted identification of the key and species-specific regulatory components of drought-tolerant mechanisms in Gossypium stocksii.</title>
        <authorList>
            <person name="Yu D."/>
            <person name="Ke L."/>
            <person name="Zhang D."/>
            <person name="Wu Y."/>
            <person name="Sun Y."/>
            <person name="Mei J."/>
            <person name="Sun J."/>
            <person name="Sun Y."/>
        </authorList>
    </citation>
    <scope>NUCLEOTIDE SEQUENCE [LARGE SCALE GENOMIC DNA]</scope>
    <source>
        <strain evidence="4">cv. E1</strain>
        <tissue evidence="3">Leaf</tissue>
    </source>
</reference>
<dbReference type="Gene3D" id="3.80.10.10">
    <property type="entry name" value="Ribonuclease Inhibitor"/>
    <property type="match status" value="2"/>
</dbReference>
<keyword evidence="4" id="KW-1185">Reference proteome</keyword>
<dbReference type="InterPro" id="IPR001611">
    <property type="entry name" value="Leu-rich_rpt"/>
</dbReference>
<gene>
    <name evidence="3" type="ORF">J1N35_036225</name>
</gene>
<protein>
    <submittedName>
        <fullName evidence="3">Uncharacterized protein</fullName>
    </submittedName>
</protein>
<proteinExistence type="predicted"/>
<evidence type="ECO:0000256" key="1">
    <source>
        <dbReference type="ARBA" id="ARBA00022614"/>
    </source>
</evidence>
<dbReference type="InterPro" id="IPR050216">
    <property type="entry name" value="LRR_domain-containing"/>
</dbReference>
<dbReference type="EMBL" id="JAIQCV010000011">
    <property type="protein sequence ID" value="KAH1045441.1"/>
    <property type="molecule type" value="Genomic_DNA"/>
</dbReference>
<organism evidence="3 4">
    <name type="scientific">Gossypium stocksii</name>
    <dbReference type="NCBI Taxonomy" id="47602"/>
    <lineage>
        <taxon>Eukaryota</taxon>
        <taxon>Viridiplantae</taxon>
        <taxon>Streptophyta</taxon>
        <taxon>Embryophyta</taxon>
        <taxon>Tracheophyta</taxon>
        <taxon>Spermatophyta</taxon>
        <taxon>Magnoliopsida</taxon>
        <taxon>eudicotyledons</taxon>
        <taxon>Gunneridae</taxon>
        <taxon>Pentapetalae</taxon>
        <taxon>rosids</taxon>
        <taxon>malvids</taxon>
        <taxon>Malvales</taxon>
        <taxon>Malvaceae</taxon>
        <taxon>Malvoideae</taxon>
        <taxon>Gossypium</taxon>
    </lineage>
</organism>
<keyword evidence="2" id="KW-0677">Repeat</keyword>
<dbReference type="Proteomes" id="UP000828251">
    <property type="component" value="Unassembled WGS sequence"/>
</dbReference>
<keyword evidence="1" id="KW-0433">Leucine-rich repeat</keyword>
<accession>A0A9D3UHR5</accession>
<dbReference type="InterPro" id="IPR032675">
    <property type="entry name" value="LRR_dom_sf"/>
</dbReference>
<evidence type="ECO:0000313" key="3">
    <source>
        <dbReference type="EMBL" id="KAH1045441.1"/>
    </source>
</evidence>
<evidence type="ECO:0000313" key="4">
    <source>
        <dbReference type="Proteomes" id="UP000828251"/>
    </source>
</evidence>
<dbReference type="OrthoDB" id="1002322at2759"/>
<dbReference type="Pfam" id="PF00560">
    <property type="entry name" value="LRR_1"/>
    <property type="match status" value="1"/>
</dbReference>
<comment type="caution">
    <text evidence="3">The sequence shown here is derived from an EMBL/GenBank/DDBJ whole genome shotgun (WGS) entry which is preliminary data.</text>
</comment>